<evidence type="ECO:0000256" key="2">
    <source>
        <dbReference type="SAM" id="Phobius"/>
    </source>
</evidence>
<organism evidence="3 4">
    <name type="scientific">Stylosanthes scabra</name>
    <dbReference type="NCBI Taxonomy" id="79078"/>
    <lineage>
        <taxon>Eukaryota</taxon>
        <taxon>Viridiplantae</taxon>
        <taxon>Streptophyta</taxon>
        <taxon>Embryophyta</taxon>
        <taxon>Tracheophyta</taxon>
        <taxon>Spermatophyta</taxon>
        <taxon>Magnoliopsida</taxon>
        <taxon>eudicotyledons</taxon>
        <taxon>Gunneridae</taxon>
        <taxon>Pentapetalae</taxon>
        <taxon>rosids</taxon>
        <taxon>fabids</taxon>
        <taxon>Fabales</taxon>
        <taxon>Fabaceae</taxon>
        <taxon>Papilionoideae</taxon>
        <taxon>50 kb inversion clade</taxon>
        <taxon>dalbergioids sensu lato</taxon>
        <taxon>Dalbergieae</taxon>
        <taxon>Pterocarpus clade</taxon>
        <taxon>Stylosanthes</taxon>
    </lineage>
</organism>
<name>A0ABU6VPK2_9FABA</name>
<feature type="transmembrane region" description="Helical" evidence="2">
    <location>
        <begin position="50"/>
        <end position="72"/>
    </location>
</feature>
<evidence type="ECO:0008006" key="5">
    <source>
        <dbReference type="Google" id="ProtNLM"/>
    </source>
</evidence>
<evidence type="ECO:0000313" key="4">
    <source>
        <dbReference type="Proteomes" id="UP001341840"/>
    </source>
</evidence>
<sequence length="105" mass="12292">MDQEDMMKGSSSQTTFPSKDKASPMKYIWIFPKCPSMCVHLYSSTSDERAFSFICIFFSTLYLCLLLFFFSLSPPRVSAMFKGVIDRERERKEEEDDEWVIENEG</sequence>
<dbReference type="Proteomes" id="UP001341840">
    <property type="component" value="Unassembled WGS sequence"/>
</dbReference>
<proteinExistence type="predicted"/>
<keyword evidence="2" id="KW-1133">Transmembrane helix</keyword>
<feature type="region of interest" description="Disordered" evidence="1">
    <location>
        <begin position="1"/>
        <end position="21"/>
    </location>
</feature>
<reference evidence="3 4" key="1">
    <citation type="journal article" date="2023" name="Plants (Basel)">
        <title>Bridging the Gap: Combining Genomics and Transcriptomics Approaches to Understand Stylosanthes scabra, an Orphan Legume from the Brazilian Caatinga.</title>
        <authorList>
            <person name="Ferreira-Neto J.R.C."/>
            <person name="da Silva M.D."/>
            <person name="Binneck E."/>
            <person name="de Melo N.F."/>
            <person name="da Silva R.H."/>
            <person name="de Melo A.L.T.M."/>
            <person name="Pandolfi V."/>
            <person name="Bustamante F.O."/>
            <person name="Brasileiro-Vidal A.C."/>
            <person name="Benko-Iseppon A.M."/>
        </authorList>
    </citation>
    <scope>NUCLEOTIDE SEQUENCE [LARGE SCALE GENOMIC DNA]</scope>
    <source>
        <tissue evidence="3">Leaves</tissue>
    </source>
</reference>
<comment type="caution">
    <text evidence="3">The sequence shown here is derived from an EMBL/GenBank/DDBJ whole genome shotgun (WGS) entry which is preliminary data.</text>
</comment>
<evidence type="ECO:0000256" key="1">
    <source>
        <dbReference type="SAM" id="MobiDB-lite"/>
    </source>
</evidence>
<dbReference type="EMBL" id="JASCZI010151846">
    <property type="protein sequence ID" value="MED6174640.1"/>
    <property type="molecule type" value="Genomic_DNA"/>
</dbReference>
<keyword evidence="4" id="KW-1185">Reference proteome</keyword>
<accession>A0ABU6VPK2</accession>
<protein>
    <recommendedName>
        <fullName evidence="5">Transmembrane protein</fullName>
    </recommendedName>
</protein>
<keyword evidence="2" id="KW-0812">Transmembrane</keyword>
<evidence type="ECO:0000313" key="3">
    <source>
        <dbReference type="EMBL" id="MED6174640.1"/>
    </source>
</evidence>
<keyword evidence="2" id="KW-0472">Membrane</keyword>
<gene>
    <name evidence="3" type="ORF">PIB30_070985</name>
</gene>